<keyword evidence="2" id="KW-1185">Reference proteome</keyword>
<dbReference type="Pfam" id="PF07852">
    <property type="entry name" value="DUF1642"/>
    <property type="match status" value="1"/>
</dbReference>
<protein>
    <submittedName>
        <fullName evidence="1">DUF1642 domain-containing protein</fullName>
    </submittedName>
</protein>
<name>A0A5P0ZVU3_9LACO</name>
<evidence type="ECO:0000313" key="2">
    <source>
        <dbReference type="Proteomes" id="UP000371423"/>
    </source>
</evidence>
<evidence type="ECO:0000313" key="1">
    <source>
        <dbReference type="EMBL" id="MQS97025.1"/>
    </source>
</evidence>
<sequence length="158" mass="18236">MVQKLVKYVKKEKGYQGVENMRILKGYSKQERKELEEAKDNGFLSAITLINGIGGDDGDCHALSEKYCREYTNENNQLAKDIADFYCGNAKFPEQKYYVQLIKNNDGSYLNRNKLNTFLTLDGCRLAQNYQTEFTEQEIKDIDPRYMAFAVPVEADDE</sequence>
<gene>
    <name evidence="1" type="ORF">FHL05_03875</name>
</gene>
<organism evidence="1 2">
    <name type="scientific">Companilactobacillus halodurans</name>
    <dbReference type="NCBI Taxonomy" id="2584183"/>
    <lineage>
        <taxon>Bacteria</taxon>
        <taxon>Bacillati</taxon>
        <taxon>Bacillota</taxon>
        <taxon>Bacilli</taxon>
        <taxon>Lactobacillales</taxon>
        <taxon>Lactobacillaceae</taxon>
        <taxon>Companilactobacillus</taxon>
    </lineage>
</organism>
<accession>A0A5P0ZVU3</accession>
<dbReference type="AlphaFoldDB" id="A0A5P0ZVU3"/>
<proteinExistence type="predicted"/>
<dbReference type="InterPro" id="IPR012865">
    <property type="entry name" value="DUF1642"/>
</dbReference>
<dbReference type="EMBL" id="VDFO01000010">
    <property type="protein sequence ID" value="MQS97025.1"/>
    <property type="molecule type" value="Genomic_DNA"/>
</dbReference>
<comment type="caution">
    <text evidence="1">The sequence shown here is derived from an EMBL/GenBank/DDBJ whole genome shotgun (WGS) entry which is preliminary data.</text>
</comment>
<dbReference type="Proteomes" id="UP000371423">
    <property type="component" value="Unassembled WGS sequence"/>
</dbReference>
<reference evidence="1 2" key="1">
    <citation type="journal article" date="2019" name="Syst. Appl. Microbiol.">
        <title>Polyphasic characterization of two novel Lactobacillus spp. isolated from blown salami packages: Description of Lactobacillus halodurans sp. nov. and Lactobacillus salsicarnum sp. nov.</title>
        <authorList>
            <person name="Schuster J.A."/>
            <person name="Klingl A."/>
            <person name="Vogel R.F."/>
            <person name="Ehrmann M.A."/>
        </authorList>
    </citation>
    <scope>NUCLEOTIDE SEQUENCE [LARGE SCALE GENOMIC DNA]</scope>
    <source>
        <strain evidence="1 2">TMW 1.1920</strain>
    </source>
</reference>